<dbReference type="PROSITE" id="PS50157">
    <property type="entry name" value="ZINC_FINGER_C2H2_2"/>
    <property type="match status" value="6"/>
</dbReference>
<evidence type="ECO:0000313" key="10">
    <source>
        <dbReference type="Proteomes" id="UP001233999"/>
    </source>
</evidence>
<evidence type="ECO:0000256" key="1">
    <source>
        <dbReference type="ARBA" id="ARBA00004123"/>
    </source>
</evidence>
<feature type="domain" description="C2H2-type" evidence="8">
    <location>
        <begin position="245"/>
        <end position="272"/>
    </location>
</feature>
<dbReference type="EMBL" id="JASPKZ010007251">
    <property type="protein sequence ID" value="KAJ9585675.1"/>
    <property type="molecule type" value="Genomic_DNA"/>
</dbReference>
<dbReference type="InterPro" id="IPR013087">
    <property type="entry name" value="Znf_C2H2_type"/>
</dbReference>
<dbReference type="Pfam" id="PF00096">
    <property type="entry name" value="zf-C2H2"/>
    <property type="match status" value="4"/>
</dbReference>
<dbReference type="GO" id="GO:0000981">
    <property type="term" value="F:DNA-binding transcription factor activity, RNA polymerase II-specific"/>
    <property type="evidence" value="ECO:0007669"/>
    <property type="project" value="TreeGrafter"/>
</dbReference>
<evidence type="ECO:0000256" key="6">
    <source>
        <dbReference type="ARBA" id="ARBA00023242"/>
    </source>
</evidence>
<dbReference type="SUPFAM" id="SSF57667">
    <property type="entry name" value="beta-beta-alpha zinc fingers"/>
    <property type="match status" value="5"/>
</dbReference>
<dbReference type="AlphaFoldDB" id="A0AAD7ZSA0"/>
<reference evidence="9" key="1">
    <citation type="journal article" date="2023" name="IScience">
        <title>Live-bearing cockroach genome reveals convergent evolutionary mechanisms linked to viviparity in insects and beyond.</title>
        <authorList>
            <person name="Fouks B."/>
            <person name="Harrison M.C."/>
            <person name="Mikhailova A.A."/>
            <person name="Marchal E."/>
            <person name="English S."/>
            <person name="Carruthers M."/>
            <person name="Jennings E.C."/>
            <person name="Chiamaka E.L."/>
            <person name="Frigard R.A."/>
            <person name="Pippel M."/>
            <person name="Attardo G.M."/>
            <person name="Benoit J.B."/>
            <person name="Bornberg-Bauer E."/>
            <person name="Tobe S.S."/>
        </authorList>
    </citation>
    <scope>NUCLEOTIDE SEQUENCE</scope>
    <source>
        <strain evidence="9">Stay&amp;Tobe</strain>
    </source>
</reference>
<keyword evidence="5" id="KW-0862">Zinc</keyword>
<evidence type="ECO:0000259" key="8">
    <source>
        <dbReference type="PROSITE" id="PS50157"/>
    </source>
</evidence>
<feature type="domain" description="C2H2-type" evidence="8">
    <location>
        <begin position="131"/>
        <end position="158"/>
    </location>
</feature>
<comment type="caution">
    <text evidence="9">The sequence shown here is derived from an EMBL/GenBank/DDBJ whole genome shotgun (WGS) entry which is preliminary data.</text>
</comment>
<evidence type="ECO:0000256" key="4">
    <source>
        <dbReference type="ARBA" id="ARBA00022771"/>
    </source>
</evidence>
<proteinExistence type="predicted"/>
<evidence type="ECO:0000256" key="3">
    <source>
        <dbReference type="ARBA" id="ARBA00022737"/>
    </source>
</evidence>
<evidence type="ECO:0000256" key="5">
    <source>
        <dbReference type="ARBA" id="ARBA00022833"/>
    </source>
</evidence>
<name>A0AAD7ZSA0_DIPPU</name>
<keyword evidence="2" id="KW-0479">Metal-binding</keyword>
<feature type="domain" description="C2H2-type" evidence="8">
    <location>
        <begin position="273"/>
        <end position="300"/>
    </location>
</feature>
<dbReference type="GO" id="GO:0008270">
    <property type="term" value="F:zinc ion binding"/>
    <property type="evidence" value="ECO:0007669"/>
    <property type="project" value="UniProtKB-KW"/>
</dbReference>
<comment type="subcellular location">
    <subcellularLocation>
        <location evidence="1">Nucleus</location>
    </subcellularLocation>
</comment>
<protein>
    <recommendedName>
        <fullName evidence="8">C2H2-type domain-containing protein</fullName>
    </recommendedName>
</protein>
<keyword evidence="6" id="KW-0539">Nucleus</keyword>
<feature type="domain" description="C2H2-type" evidence="8">
    <location>
        <begin position="189"/>
        <end position="216"/>
    </location>
</feature>
<accession>A0AAD7ZSA0</accession>
<reference evidence="9" key="2">
    <citation type="submission" date="2023-05" db="EMBL/GenBank/DDBJ databases">
        <authorList>
            <person name="Fouks B."/>
        </authorList>
    </citation>
    <scope>NUCLEOTIDE SEQUENCE</scope>
    <source>
        <strain evidence="9">Stay&amp;Tobe</strain>
        <tissue evidence="9">Testes</tissue>
    </source>
</reference>
<evidence type="ECO:0000313" key="9">
    <source>
        <dbReference type="EMBL" id="KAJ9585675.1"/>
    </source>
</evidence>
<gene>
    <name evidence="9" type="ORF">L9F63_002465</name>
</gene>
<organism evidence="9 10">
    <name type="scientific">Diploptera punctata</name>
    <name type="common">Pacific beetle cockroach</name>
    <dbReference type="NCBI Taxonomy" id="6984"/>
    <lineage>
        <taxon>Eukaryota</taxon>
        <taxon>Metazoa</taxon>
        <taxon>Ecdysozoa</taxon>
        <taxon>Arthropoda</taxon>
        <taxon>Hexapoda</taxon>
        <taxon>Insecta</taxon>
        <taxon>Pterygota</taxon>
        <taxon>Neoptera</taxon>
        <taxon>Polyneoptera</taxon>
        <taxon>Dictyoptera</taxon>
        <taxon>Blattodea</taxon>
        <taxon>Blaberoidea</taxon>
        <taxon>Blaberidae</taxon>
        <taxon>Diplopterinae</taxon>
        <taxon>Diploptera</taxon>
    </lineage>
</organism>
<evidence type="ECO:0000256" key="7">
    <source>
        <dbReference type="PROSITE-ProRule" id="PRU00042"/>
    </source>
</evidence>
<feature type="domain" description="C2H2-type" evidence="8">
    <location>
        <begin position="217"/>
        <end position="244"/>
    </location>
</feature>
<keyword evidence="3" id="KW-0677">Repeat</keyword>
<dbReference type="Proteomes" id="UP001233999">
    <property type="component" value="Unassembled WGS sequence"/>
</dbReference>
<keyword evidence="4 7" id="KW-0863">Zinc-finger</keyword>
<dbReference type="SMART" id="SM00355">
    <property type="entry name" value="ZnF_C2H2"/>
    <property type="match status" value="6"/>
</dbReference>
<dbReference type="GO" id="GO:0005634">
    <property type="term" value="C:nucleus"/>
    <property type="evidence" value="ECO:0007669"/>
    <property type="project" value="UniProtKB-SubCell"/>
</dbReference>
<dbReference type="FunFam" id="3.30.160.60:FF:000630">
    <property type="entry name" value="Zinc finger protein 180"/>
    <property type="match status" value="2"/>
</dbReference>
<dbReference type="InterPro" id="IPR036236">
    <property type="entry name" value="Znf_C2H2_sf"/>
</dbReference>
<dbReference type="Gene3D" id="3.30.160.60">
    <property type="entry name" value="Classic Zinc Finger"/>
    <property type="match status" value="7"/>
</dbReference>
<dbReference type="PROSITE" id="PS00028">
    <property type="entry name" value="ZINC_FINGER_C2H2_1"/>
    <property type="match status" value="6"/>
</dbReference>
<keyword evidence="10" id="KW-1185">Reference proteome</keyword>
<dbReference type="PANTHER" id="PTHR24394:SF29">
    <property type="entry name" value="MYONEURIN"/>
    <property type="match status" value="1"/>
</dbReference>
<feature type="domain" description="C2H2-type" evidence="8">
    <location>
        <begin position="161"/>
        <end position="188"/>
    </location>
</feature>
<dbReference type="FunFam" id="3.30.160.60:FF:000145">
    <property type="entry name" value="Zinc finger protein 574"/>
    <property type="match status" value="1"/>
</dbReference>
<dbReference type="PANTHER" id="PTHR24394">
    <property type="entry name" value="ZINC FINGER PROTEIN"/>
    <property type="match status" value="1"/>
</dbReference>
<sequence length="342" mass="39722">MNCQFVNHEDHLPETEIGPQDMKVEIKSEIEDEIDSFDIKCETLPAVDTLAPEEAKLEIEQSEGCIENLVENPQACGVNIVQIQENKSNWNVNKFTGMYTPSQHSNSGDKDATHNNCGDEDDFTSRLIKQFKCSLCSKSFSQKGNLNVHLRIHSRTNDTPFKCSLCIKSFLYKTTLNRHLRVHNDGKTFKCSICNKSFAQKFDLNTHLYTHNNEKPFKCSICNNSFVHKYYLKRHLNVHCTEKPFKCSVCFKSFSRVVVRNRHFLNHSDKKSFKCAICDTSFVNKDYLRKHMHVHTVNKIKCTICYMTFIRKDSHKMDLNIYNNEKPFRCSICIKSFANKKS</sequence>
<dbReference type="FunFam" id="3.30.160.60:FF:000086">
    <property type="entry name" value="transcription factor E4F1 isoform X1"/>
    <property type="match status" value="2"/>
</dbReference>
<evidence type="ECO:0000256" key="2">
    <source>
        <dbReference type="ARBA" id="ARBA00022723"/>
    </source>
</evidence>